<dbReference type="InterPro" id="IPR046551">
    <property type="entry name" value="DUF6705"/>
</dbReference>
<evidence type="ECO:0000313" key="4">
    <source>
        <dbReference type="Proteomes" id="UP000070513"/>
    </source>
</evidence>
<protein>
    <recommendedName>
        <fullName evidence="2">DUF6705 domain-containing protein</fullName>
    </recommendedName>
</protein>
<dbReference type="AlphaFoldDB" id="A0A135WDS2"/>
<reference evidence="4" key="1">
    <citation type="submission" date="2015-12" db="EMBL/GenBank/DDBJ databases">
        <title>Genome sequence of a biocontrol rhizobacterium Chryseobacterium kwangjuense strain KJ1R5 isolated from pepper (Capsicum annuum L.).</title>
        <authorList>
            <person name="Jeong J.-J."/>
            <person name="Park H."/>
            <person name="Mannaa M."/>
            <person name="Sang M.K."/>
            <person name="Choi I.-G."/>
            <person name="Kim K.D."/>
        </authorList>
    </citation>
    <scope>NUCLEOTIDE SEQUENCE [LARGE SCALE GENOMIC DNA]</scope>
    <source>
        <strain evidence="4">KJ1R5</strain>
    </source>
</reference>
<reference evidence="3 4" key="2">
    <citation type="journal article" date="2016" name="Genome Announc.">
        <title>Draft Genome Sequence of a Biocontrol Rhizobacterium, Chryseobacterium kwangjuense Strain KJ1R5, Isolated from Pepper (Capsicum annuum).</title>
        <authorList>
            <person name="Jeong J.J."/>
            <person name="Park H."/>
            <person name="Park B.H."/>
            <person name="Mannaa M."/>
            <person name="Sang M.K."/>
            <person name="Choi I.G."/>
            <person name="Kim K.D."/>
        </authorList>
    </citation>
    <scope>NUCLEOTIDE SEQUENCE [LARGE SCALE GENOMIC DNA]</scope>
    <source>
        <strain evidence="3 4">KJ1R5</strain>
    </source>
</reference>
<keyword evidence="1" id="KW-0732">Signal</keyword>
<organism evidence="3 4">
    <name type="scientific">Chryseobacterium kwangjuense</name>
    <dbReference type="NCBI Taxonomy" id="267125"/>
    <lineage>
        <taxon>Bacteria</taxon>
        <taxon>Pseudomonadati</taxon>
        <taxon>Bacteroidota</taxon>
        <taxon>Flavobacteriia</taxon>
        <taxon>Flavobacteriales</taxon>
        <taxon>Weeksellaceae</taxon>
        <taxon>Chryseobacterium group</taxon>
        <taxon>Chryseobacterium</taxon>
    </lineage>
</organism>
<proteinExistence type="predicted"/>
<evidence type="ECO:0000313" key="3">
    <source>
        <dbReference type="EMBL" id="KXH83037.1"/>
    </source>
</evidence>
<comment type="caution">
    <text evidence="3">The sequence shown here is derived from an EMBL/GenBank/DDBJ whole genome shotgun (WGS) entry which is preliminary data.</text>
</comment>
<feature type="domain" description="DUF6705" evidence="2">
    <location>
        <begin position="1"/>
        <end position="183"/>
    </location>
</feature>
<name>A0A135WDS2_9FLAO</name>
<dbReference type="Proteomes" id="UP000070513">
    <property type="component" value="Unassembled WGS sequence"/>
</dbReference>
<sequence>MKKIILFTILILSITYKAQTYPLTETNLPENSYRKDINNDLIPFEGNWKGSWKGKFFTINLKKIIHDYNDNLKIYNDRLIGKFQVKDTNGNILFDNLNIEDNKAKIEGSKMFSTGKYVLTYSDPNLCLKGGMIFIEFTNSSKSEMKFKFMDGSQVLNSECFYRGWPADQRPEPLPKEIVLTKQ</sequence>
<evidence type="ECO:0000256" key="1">
    <source>
        <dbReference type="SAM" id="SignalP"/>
    </source>
</evidence>
<accession>A0A135WDS2</accession>
<gene>
    <name evidence="3" type="ORF">AU378_11415</name>
</gene>
<evidence type="ECO:0000259" key="2">
    <source>
        <dbReference type="Pfam" id="PF20448"/>
    </source>
</evidence>
<dbReference type="Pfam" id="PF20448">
    <property type="entry name" value="DUF6705"/>
    <property type="match status" value="1"/>
</dbReference>
<feature type="chain" id="PRO_5007467816" description="DUF6705 domain-containing protein" evidence="1">
    <location>
        <begin position="19"/>
        <end position="183"/>
    </location>
</feature>
<dbReference type="EMBL" id="LPUR01000011">
    <property type="protein sequence ID" value="KXH83037.1"/>
    <property type="molecule type" value="Genomic_DNA"/>
</dbReference>
<dbReference type="RefSeq" id="WP_062651216.1">
    <property type="nucleotide sequence ID" value="NZ_LPUR01000011.1"/>
</dbReference>
<dbReference type="OrthoDB" id="1273740at2"/>
<feature type="signal peptide" evidence="1">
    <location>
        <begin position="1"/>
        <end position="18"/>
    </location>
</feature>